<dbReference type="STRING" id="1173111.SAMN05444955_10477"/>
<accession>A0A1H8CRR1</accession>
<dbReference type="RefSeq" id="WP_170839760.1">
    <property type="nucleotide sequence ID" value="NZ_FOCQ01000004.1"/>
</dbReference>
<dbReference type="PANTHER" id="PTHR36444:SF2">
    <property type="entry name" value="TRANSCRIPTIONAL REGULATOR PROTEIN YOBU-RELATED"/>
    <property type="match status" value="1"/>
</dbReference>
<organism evidence="2 3">
    <name type="scientific">Lihuaxuella thermophila</name>
    <dbReference type="NCBI Taxonomy" id="1173111"/>
    <lineage>
        <taxon>Bacteria</taxon>
        <taxon>Bacillati</taxon>
        <taxon>Bacillota</taxon>
        <taxon>Bacilli</taxon>
        <taxon>Bacillales</taxon>
        <taxon>Thermoactinomycetaceae</taxon>
        <taxon>Lihuaxuella</taxon>
    </lineage>
</organism>
<protein>
    <submittedName>
        <fullName evidence="2">AraC family transcriptional regulator</fullName>
    </submittedName>
</protein>
<dbReference type="AlphaFoldDB" id="A0A1H8CRR1"/>
<dbReference type="InterPro" id="IPR010499">
    <property type="entry name" value="AraC_E-bd"/>
</dbReference>
<evidence type="ECO:0000259" key="1">
    <source>
        <dbReference type="SMART" id="SM00871"/>
    </source>
</evidence>
<feature type="domain" description="AraC effector-binding" evidence="1">
    <location>
        <begin position="1"/>
        <end position="155"/>
    </location>
</feature>
<name>A0A1H8CRR1_9BACL</name>
<evidence type="ECO:0000313" key="2">
    <source>
        <dbReference type="EMBL" id="SEM97686.1"/>
    </source>
</evidence>
<gene>
    <name evidence="2" type="ORF">SAMN05444955_10477</name>
</gene>
<dbReference type="Pfam" id="PF06445">
    <property type="entry name" value="GyrI-like"/>
    <property type="match status" value="1"/>
</dbReference>
<dbReference type="SUPFAM" id="SSF55136">
    <property type="entry name" value="Probable bacterial effector-binding domain"/>
    <property type="match status" value="1"/>
</dbReference>
<dbReference type="InterPro" id="IPR029442">
    <property type="entry name" value="GyrI-like"/>
</dbReference>
<sequence length="156" mass="17984">MQGRIVTKDSFQIVGFGWTGPYTMSREIPKLWEKFLKRIDEIPHQMRPGVFVSPCHDRVTDFTCYIGVEVKNADHVPEGMLALTVPTQRYAVFTHKGPIKSAPATYQRAWKWIEKMGYQKDHSTLGLEVYDHRFVPSIHDPASPACTYEIYVPIKK</sequence>
<evidence type="ECO:0000313" key="3">
    <source>
        <dbReference type="Proteomes" id="UP000199695"/>
    </source>
</evidence>
<dbReference type="Proteomes" id="UP000199695">
    <property type="component" value="Unassembled WGS sequence"/>
</dbReference>
<dbReference type="SMART" id="SM00871">
    <property type="entry name" value="AraC_E_bind"/>
    <property type="match status" value="1"/>
</dbReference>
<keyword evidence="3" id="KW-1185">Reference proteome</keyword>
<dbReference type="Gene3D" id="3.20.80.10">
    <property type="entry name" value="Regulatory factor, effector binding domain"/>
    <property type="match status" value="1"/>
</dbReference>
<proteinExistence type="predicted"/>
<reference evidence="2 3" key="1">
    <citation type="submission" date="2016-10" db="EMBL/GenBank/DDBJ databases">
        <authorList>
            <person name="de Groot N.N."/>
        </authorList>
    </citation>
    <scope>NUCLEOTIDE SEQUENCE [LARGE SCALE GENOMIC DNA]</scope>
    <source>
        <strain evidence="2 3">DSM 46701</strain>
    </source>
</reference>
<dbReference type="EMBL" id="FOCQ01000004">
    <property type="protein sequence ID" value="SEM97686.1"/>
    <property type="molecule type" value="Genomic_DNA"/>
</dbReference>
<dbReference type="PANTHER" id="PTHR36444">
    <property type="entry name" value="TRANSCRIPTIONAL REGULATOR PROTEIN YOBU-RELATED"/>
    <property type="match status" value="1"/>
</dbReference>
<dbReference type="InterPro" id="IPR011256">
    <property type="entry name" value="Reg_factor_effector_dom_sf"/>
</dbReference>
<dbReference type="InterPro" id="IPR053182">
    <property type="entry name" value="YobU-like_regulator"/>
</dbReference>